<evidence type="ECO:0000313" key="2">
    <source>
        <dbReference type="EMBL" id="KAK3932498.1"/>
    </source>
</evidence>
<gene>
    <name evidence="2" type="ORF">KUF71_012957</name>
</gene>
<dbReference type="InterPro" id="IPR016024">
    <property type="entry name" value="ARM-type_fold"/>
</dbReference>
<feature type="region of interest" description="Disordered" evidence="1">
    <location>
        <begin position="1"/>
        <end position="28"/>
    </location>
</feature>
<keyword evidence="2" id="KW-0812">Transmembrane</keyword>
<organism evidence="2 3">
    <name type="scientific">Frankliniella fusca</name>
    <dbReference type="NCBI Taxonomy" id="407009"/>
    <lineage>
        <taxon>Eukaryota</taxon>
        <taxon>Metazoa</taxon>
        <taxon>Ecdysozoa</taxon>
        <taxon>Arthropoda</taxon>
        <taxon>Hexapoda</taxon>
        <taxon>Insecta</taxon>
        <taxon>Pterygota</taxon>
        <taxon>Neoptera</taxon>
        <taxon>Paraneoptera</taxon>
        <taxon>Thysanoptera</taxon>
        <taxon>Terebrantia</taxon>
        <taxon>Thripoidea</taxon>
        <taxon>Thripidae</taxon>
        <taxon>Frankliniella</taxon>
    </lineage>
</organism>
<name>A0AAE1I3D4_9NEOP</name>
<comment type="caution">
    <text evidence="2">The sequence shown here is derived from an EMBL/GenBank/DDBJ whole genome shotgun (WGS) entry which is preliminary data.</text>
</comment>
<dbReference type="InterPro" id="IPR011989">
    <property type="entry name" value="ARM-like"/>
</dbReference>
<keyword evidence="3" id="KW-1185">Reference proteome</keyword>
<reference evidence="2" key="1">
    <citation type="submission" date="2021-07" db="EMBL/GenBank/DDBJ databases">
        <authorList>
            <person name="Catto M.A."/>
            <person name="Jacobson A."/>
            <person name="Kennedy G."/>
            <person name="Labadie P."/>
            <person name="Hunt B.G."/>
            <person name="Srinivasan R."/>
        </authorList>
    </citation>
    <scope>NUCLEOTIDE SEQUENCE</scope>
    <source>
        <strain evidence="2">PL_HMW_Pooled</strain>
        <tissue evidence="2">Head</tissue>
    </source>
</reference>
<protein>
    <submittedName>
        <fullName evidence="2">Transmembrane and coiled-coil domain-containing protein 6</fullName>
    </submittedName>
</protein>
<dbReference type="SUPFAM" id="SSF48371">
    <property type="entry name" value="ARM repeat"/>
    <property type="match status" value="1"/>
</dbReference>
<proteinExistence type="predicted"/>
<accession>A0AAE1I3D4</accession>
<dbReference type="SMART" id="SM00185">
    <property type="entry name" value="ARM"/>
    <property type="match status" value="4"/>
</dbReference>
<dbReference type="PANTHER" id="PTHR16356">
    <property type="entry name" value="TRANSMEMBRANE AND COILED-COIL DOMAIN-CONTAINING PROTEIN 6 TMCO6"/>
    <property type="match status" value="1"/>
</dbReference>
<dbReference type="Gene3D" id="1.25.10.10">
    <property type="entry name" value="Leucine-rich Repeat Variant"/>
    <property type="match status" value="1"/>
</dbReference>
<keyword evidence="2" id="KW-0472">Membrane</keyword>
<reference evidence="2" key="2">
    <citation type="journal article" date="2023" name="BMC Genomics">
        <title>Pest status, molecular evolution, and epigenetic factors derived from the genome assembly of Frankliniella fusca, a thysanopteran phytovirus vector.</title>
        <authorList>
            <person name="Catto M.A."/>
            <person name="Labadie P.E."/>
            <person name="Jacobson A.L."/>
            <person name="Kennedy G.G."/>
            <person name="Srinivasan R."/>
            <person name="Hunt B.G."/>
        </authorList>
    </citation>
    <scope>NUCLEOTIDE SEQUENCE</scope>
    <source>
        <strain evidence="2">PL_HMW_Pooled</strain>
    </source>
</reference>
<evidence type="ECO:0000313" key="3">
    <source>
        <dbReference type="Proteomes" id="UP001219518"/>
    </source>
</evidence>
<dbReference type="InterPro" id="IPR000225">
    <property type="entry name" value="Armadillo"/>
</dbReference>
<evidence type="ECO:0000256" key="1">
    <source>
        <dbReference type="SAM" id="MobiDB-lite"/>
    </source>
</evidence>
<dbReference type="PANTHER" id="PTHR16356:SF1">
    <property type="entry name" value="TRANSMEMBRANE AND COILED-COIL DOMAIN-CONTAINING PROTEIN 6"/>
    <property type="match status" value="1"/>
</dbReference>
<dbReference type="AlphaFoldDB" id="A0AAE1I3D4"/>
<sequence length="363" mass="39795">MAEGECSTASTKIRHQMRKDSEKVRSQNRNKAINSVRRNLTEIEEEIRTLNVLTPEELAKTIAGVKSGSTAPVLALRALKQALHDPESTRIFLRTTGSLQAVIGHLTGRKALHQLEAAYICCNLATGDEYACDAVSNAAAPYLIEYLGGQNTTLQTACLWTIGNLAGGSLKSYSIMLSQGLVACLVNCLKCPHEEVVEAAAYALCFVLKTSLHQNNKLSLSCKEMQEIASATTELKCDSNEVHPLLYLLSCSSDCDDILLENSIPQYCVITLVTLLEKTDDISVLRSATALIRTAANLCSIQSGKGAMMILSQDSLPLIVKKFSSSKYTYLNQETEWLLHNLLFHPCIEVTVQARALHFDTRI</sequence>
<dbReference type="Proteomes" id="UP001219518">
    <property type="component" value="Unassembled WGS sequence"/>
</dbReference>
<dbReference type="EMBL" id="JAHWGI010001437">
    <property type="protein sequence ID" value="KAK3932498.1"/>
    <property type="molecule type" value="Genomic_DNA"/>
</dbReference>
<dbReference type="Pfam" id="PF00514">
    <property type="entry name" value="Arm"/>
    <property type="match status" value="1"/>
</dbReference>